<comment type="caution">
    <text evidence="2">The sequence shown here is derived from an EMBL/GenBank/DDBJ whole genome shotgun (WGS) entry which is preliminary data.</text>
</comment>
<sequence length="144" mass="16832">MRYNVIFPVLLVWSSLAYAAIPDLSKFKDNEPDVVHELSRLRNEKVLPVMKEITKELLRPTFDVTEVLKKLKQMKDEYQNEGAFLVQRYSHLARNKKAEPHQANKVVTSKIQEVTRQLKKADVPNPKVPFLSFTQRNNETQQEL</sequence>
<evidence type="ECO:0000313" key="3">
    <source>
        <dbReference type="Proteomes" id="UP001479436"/>
    </source>
</evidence>
<gene>
    <name evidence="2" type="ORF">K7432_010674</name>
</gene>
<evidence type="ECO:0000313" key="2">
    <source>
        <dbReference type="EMBL" id="KAK9763025.1"/>
    </source>
</evidence>
<feature type="signal peptide" evidence="1">
    <location>
        <begin position="1"/>
        <end position="19"/>
    </location>
</feature>
<reference evidence="2 3" key="1">
    <citation type="submission" date="2023-04" db="EMBL/GenBank/DDBJ databases">
        <title>Genome of Basidiobolus ranarum AG-B5.</title>
        <authorList>
            <person name="Stajich J.E."/>
            <person name="Carter-House D."/>
            <person name="Gryganskyi A."/>
        </authorList>
    </citation>
    <scope>NUCLEOTIDE SEQUENCE [LARGE SCALE GENOMIC DNA]</scope>
    <source>
        <strain evidence="2 3">AG-B5</strain>
    </source>
</reference>
<proteinExistence type="predicted"/>
<name>A0ABR2WNC9_9FUNG</name>
<keyword evidence="3" id="KW-1185">Reference proteome</keyword>
<dbReference type="Proteomes" id="UP001479436">
    <property type="component" value="Unassembled WGS sequence"/>
</dbReference>
<evidence type="ECO:0000256" key="1">
    <source>
        <dbReference type="SAM" id="SignalP"/>
    </source>
</evidence>
<keyword evidence="1" id="KW-0732">Signal</keyword>
<dbReference type="EMBL" id="JASJQH010000753">
    <property type="protein sequence ID" value="KAK9763025.1"/>
    <property type="molecule type" value="Genomic_DNA"/>
</dbReference>
<accession>A0ABR2WNC9</accession>
<protein>
    <submittedName>
        <fullName evidence="2">Uncharacterized protein</fullName>
    </submittedName>
</protein>
<organism evidence="2 3">
    <name type="scientific">Basidiobolus ranarum</name>
    <dbReference type="NCBI Taxonomy" id="34480"/>
    <lineage>
        <taxon>Eukaryota</taxon>
        <taxon>Fungi</taxon>
        <taxon>Fungi incertae sedis</taxon>
        <taxon>Zoopagomycota</taxon>
        <taxon>Entomophthoromycotina</taxon>
        <taxon>Basidiobolomycetes</taxon>
        <taxon>Basidiobolales</taxon>
        <taxon>Basidiobolaceae</taxon>
        <taxon>Basidiobolus</taxon>
    </lineage>
</organism>
<feature type="chain" id="PRO_5046262981" evidence="1">
    <location>
        <begin position="20"/>
        <end position="144"/>
    </location>
</feature>